<accession>A0ABD4SRG9</accession>
<dbReference type="Proteomes" id="UP001200247">
    <property type="component" value="Unassembled WGS sequence"/>
</dbReference>
<evidence type="ECO:0000313" key="1">
    <source>
        <dbReference type="EMBL" id="MCG9026062.1"/>
    </source>
</evidence>
<organism evidence="1 2">
    <name type="scientific">Laribacter hongkongensis</name>
    <dbReference type="NCBI Taxonomy" id="168471"/>
    <lineage>
        <taxon>Bacteria</taxon>
        <taxon>Pseudomonadati</taxon>
        <taxon>Pseudomonadota</taxon>
        <taxon>Betaproteobacteria</taxon>
        <taxon>Neisseriales</taxon>
        <taxon>Aquaspirillaceae</taxon>
        <taxon>Laribacter</taxon>
    </lineage>
</organism>
<name>A0ABD4SRG9_9NEIS</name>
<protein>
    <submittedName>
        <fullName evidence="1">Uncharacterized protein</fullName>
    </submittedName>
</protein>
<proteinExistence type="predicted"/>
<dbReference type="AlphaFoldDB" id="A0ABD4SRG9"/>
<sequence>MLVEAFAEHVLGVKASAHKIKSPTLDLSMLRTGFDVPETFEDGFSMVRLKALTLLNPDTALKIECTAMQSSQQRSVYNLLKEKLPGPLEGQWAVTAAQVNLYYPPEPGRTRSKVATIEVTSKGRLNLYKFDAKMQAQLEGYLVAAGILQKGQTLSTQELPPEIDAVSSSSAFKD</sequence>
<evidence type="ECO:0000313" key="2">
    <source>
        <dbReference type="Proteomes" id="UP001200247"/>
    </source>
</evidence>
<gene>
    <name evidence="1" type="ORF">LH440_09140</name>
</gene>
<dbReference type="EMBL" id="JAJAXM010000014">
    <property type="protein sequence ID" value="MCG9026062.1"/>
    <property type="molecule type" value="Genomic_DNA"/>
</dbReference>
<comment type="caution">
    <text evidence="1">The sequence shown here is derived from an EMBL/GenBank/DDBJ whole genome shotgun (WGS) entry which is preliminary data.</text>
</comment>
<reference evidence="1 2" key="1">
    <citation type="submission" date="2021-10" db="EMBL/GenBank/DDBJ databases">
        <title>Whole-genome sequencing analysis of Laribacter hongkongensis: virulence gene profiles, carbohydrate-active enzyme prediction, and antimicrobial resistance characterization.</title>
        <authorList>
            <person name="Yuan P."/>
            <person name="Zhan Y."/>
            <person name="Chen D."/>
        </authorList>
    </citation>
    <scope>NUCLEOTIDE SEQUENCE [LARGE SCALE GENOMIC DNA]</scope>
    <source>
        <strain evidence="1 2">W67</strain>
    </source>
</reference>
<dbReference type="RefSeq" id="WP_239878672.1">
    <property type="nucleotide sequence ID" value="NZ_JAJAXM010000014.1"/>
</dbReference>